<gene>
    <name evidence="9" type="ORF">SAMN04488058_10658</name>
</gene>
<dbReference type="Gene3D" id="2.115.10.20">
    <property type="entry name" value="Glycosyl hydrolase domain, family 43"/>
    <property type="match status" value="1"/>
</dbReference>
<feature type="site" description="Important for catalytic activity, responsible for pKa modulation of the active site Glu and correct orientation of both the proton donor and substrate" evidence="5">
    <location>
        <position position="165"/>
    </location>
</feature>
<proteinExistence type="inferred from homology"/>
<dbReference type="PANTHER" id="PTHR42812:SF5">
    <property type="entry name" value="ENDO-ARABINASE"/>
    <property type="match status" value="1"/>
</dbReference>
<reference evidence="10" key="1">
    <citation type="submission" date="2016-10" db="EMBL/GenBank/DDBJ databases">
        <authorList>
            <person name="Varghese N."/>
            <person name="Submissions S."/>
        </authorList>
    </citation>
    <scope>NUCLEOTIDE SEQUENCE [LARGE SCALE GENOMIC DNA]</scope>
    <source>
        <strain evidence="10">CGMCC 1.10218</strain>
    </source>
</reference>
<name>A0A1H6XUQ0_9DEIO</name>
<dbReference type="PANTHER" id="PTHR42812">
    <property type="entry name" value="BETA-XYLOSIDASE"/>
    <property type="match status" value="1"/>
</dbReference>
<keyword evidence="8" id="KW-0732">Signal</keyword>
<evidence type="ECO:0000256" key="2">
    <source>
        <dbReference type="ARBA" id="ARBA00022801"/>
    </source>
</evidence>
<feature type="active site" description="Proton donor" evidence="4">
    <location>
        <position position="225"/>
    </location>
</feature>
<keyword evidence="10" id="KW-1185">Reference proteome</keyword>
<feature type="active site" description="Proton acceptor" evidence="4">
    <location>
        <position position="54"/>
    </location>
</feature>
<dbReference type="AlphaFoldDB" id="A0A1H6XUQ0"/>
<organism evidence="9 10">
    <name type="scientific">Deinococcus reticulitermitis</name>
    <dbReference type="NCBI Taxonomy" id="856736"/>
    <lineage>
        <taxon>Bacteria</taxon>
        <taxon>Thermotogati</taxon>
        <taxon>Deinococcota</taxon>
        <taxon>Deinococci</taxon>
        <taxon>Deinococcales</taxon>
        <taxon>Deinococcaceae</taxon>
        <taxon>Deinococcus</taxon>
    </lineage>
</organism>
<dbReference type="EMBL" id="FNZA01000006">
    <property type="protein sequence ID" value="SEJ32751.1"/>
    <property type="molecule type" value="Genomic_DNA"/>
</dbReference>
<dbReference type="GO" id="GO:0004553">
    <property type="term" value="F:hydrolase activity, hydrolyzing O-glycosyl compounds"/>
    <property type="evidence" value="ECO:0007669"/>
    <property type="project" value="InterPro"/>
</dbReference>
<dbReference type="InterPro" id="IPR023296">
    <property type="entry name" value="Glyco_hydro_beta-prop_sf"/>
</dbReference>
<feature type="signal peptide" evidence="8">
    <location>
        <begin position="1"/>
        <end position="18"/>
    </location>
</feature>
<evidence type="ECO:0000256" key="4">
    <source>
        <dbReference type="PIRSR" id="PIRSR606710-1"/>
    </source>
</evidence>
<dbReference type="InterPro" id="IPR051795">
    <property type="entry name" value="Glycosyl_Hydrlase_43"/>
</dbReference>
<dbReference type="STRING" id="856736.SAMN04488058_10658"/>
<dbReference type="GO" id="GO:0005975">
    <property type="term" value="P:carbohydrate metabolic process"/>
    <property type="evidence" value="ECO:0007669"/>
    <property type="project" value="InterPro"/>
</dbReference>
<dbReference type="RefSeq" id="WP_245745346.1">
    <property type="nucleotide sequence ID" value="NZ_FNZA01000006.1"/>
</dbReference>
<keyword evidence="2 6" id="KW-0378">Hydrolase</keyword>
<evidence type="ECO:0000256" key="1">
    <source>
        <dbReference type="ARBA" id="ARBA00009865"/>
    </source>
</evidence>
<evidence type="ECO:0000256" key="6">
    <source>
        <dbReference type="RuleBase" id="RU361187"/>
    </source>
</evidence>
<evidence type="ECO:0000313" key="10">
    <source>
        <dbReference type="Proteomes" id="UP000199223"/>
    </source>
</evidence>
<evidence type="ECO:0000256" key="8">
    <source>
        <dbReference type="SAM" id="SignalP"/>
    </source>
</evidence>
<dbReference type="SUPFAM" id="SSF75005">
    <property type="entry name" value="Arabinanase/levansucrase/invertase"/>
    <property type="match status" value="1"/>
</dbReference>
<evidence type="ECO:0000256" key="7">
    <source>
        <dbReference type="SAM" id="MobiDB-lite"/>
    </source>
</evidence>
<dbReference type="InterPro" id="IPR006710">
    <property type="entry name" value="Glyco_hydro_43"/>
</dbReference>
<keyword evidence="3 6" id="KW-0326">Glycosidase</keyword>
<feature type="region of interest" description="Disordered" evidence="7">
    <location>
        <begin position="22"/>
        <end position="44"/>
    </location>
</feature>
<comment type="similarity">
    <text evidence="1 6">Belongs to the glycosyl hydrolase 43 family.</text>
</comment>
<evidence type="ECO:0000256" key="5">
    <source>
        <dbReference type="PIRSR" id="PIRSR606710-2"/>
    </source>
</evidence>
<dbReference type="Pfam" id="PF04616">
    <property type="entry name" value="Glyco_hydro_43"/>
    <property type="match status" value="1"/>
</dbReference>
<evidence type="ECO:0000313" key="9">
    <source>
        <dbReference type="EMBL" id="SEJ32751.1"/>
    </source>
</evidence>
<dbReference type="Proteomes" id="UP000199223">
    <property type="component" value="Unassembled WGS sequence"/>
</dbReference>
<accession>A0A1H6XUQ0</accession>
<evidence type="ECO:0000256" key="3">
    <source>
        <dbReference type="ARBA" id="ARBA00023295"/>
    </source>
</evidence>
<sequence length="345" mass="36515">MKGAVFLAALLGTFGLLGGGRGPAPASPAPAAPPVTSAGPPTFRNPVIDRNFPDPFLLKDGASYYAYATNGAGGNVPYAVSRDLVNWEVRGDAFPVLPAWVQPGLTWAPEVARLRGQYVLYFTARDRKSDRQCIGVAVAKSAVGPFQGVGTGPLVCQVSEGGSIDASPFVDTDGKAYLLWKNDGNCCNLATSLYLQPLSPDGLKLTGKATSLFSNFALWEGNVIEAPTLYKKSGYYYLLYSGGPFDSDLYAVGYATAQRVTGPYRRASENPILVSKGEVAGPGHQAVITDAAGQTWLAYHAWTSGQIGDDKGYRSLRLDRIDFRNGRATVSGPTLTPQRAPAAGP</sequence>
<dbReference type="CDD" id="cd08999">
    <property type="entry name" value="GH43_ABN-like"/>
    <property type="match status" value="1"/>
</dbReference>
<protein>
    <submittedName>
        <fullName evidence="9">Glycosyl hydrolases family 43</fullName>
    </submittedName>
</protein>
<feature type="chain" id="PRO_5011474049" evidence="8">
    <location>
        <begin position="19"/>
        <end position="345"/>
    </location>
</feature>